<evidence type="ECO:0000256" key="2">
    <source>
        <dbReference type="ARBA" id="ARBA00007274"/>
    </source>
</evidence>
<name>A0A059BW95_EUCGR</name>
<dbReference type="EMBL" id="KK198758">
    <property type="protein sequence ID" value="KCW70488.1"/>
    <property type="molecule type" value="Genomic_DNA"/>
</dbReference>
<dbReference type="Gene3D" id="1.10.3130.10">
    <property type="entry name" value="serine acetyltransferase, domain 1"/>
    <property type="match status" value="1"/>
</dbReference>
<accession>A0A059BW95</accession>
<organism evidence="8">
    <name type="scientific">Eucalyptus grandis</name>
    <name type="common">Flooded gum</name>
    <dbReference type="NCBI Taxonomy" id="71139"/>
    <lineage>
        <taxon>Eukaryota</taxon>
        <taxon>Viridiplantae</taxon>
        <taxon>Streptophyta</taxon>
        <taxon>Embryophyta</taxon>
        <taxon>Tracheophyta</taxon>
        <taxon>Spermatophyta</taxon>
        <taxon>Magnoliopsida</taxon>
        <taxon>eudicotyledons</taxon>
        <taxon>Gunneridae</taxon>
        <taxon>Pentapetalae</taxon>
        <taxon>rosids</taxon>
        <taxon>malvids</taxon>
        <taxon>Myrtales</taxon>
        <taxon>Myrtaceae</taxon>
        <taxon>Myrtoideae</taxon>
        <taxon>Eucalypteae</taxon>
        <taxon>Eucalyptus</taxon>
    </lineage>
</organism>
<comment type="similarity">
    <text evidence="2">Belongs to the transferase hexapeptide repeat family.</text>
</comment>
<dbReference type="FunFam" id="2.160.10.10:FF:000002">
    <property type="entry name" value="Serine acetyltransferase"/>
    <property type="match status" value="1"/>
</dbReference>
<dbReference type="GO" id="GO:0006535">
    <property type="term" value="P:cysteine biosynthetic process from serine"/>
    <property type="evidence" value="ECO:0007669"/>
    <property type="project" value="InterPro"/>
</dbReference>
<dbReference type="EC" id="2.3.1.30" evidence="3"/>
<dbReference type="InterPro" id="IPR010493">
    <property type="entry name" value="Ser_AcTrfase_N"/>
</dbReference>
<dbReference type="OMA" id="WHPTHAG"/>
<dbReference type="InterPro" id="IPR018357">
    <property type="entry name" value="Hexapep_transf_CS"/>
</dbReference>
<dbReference type="GO" id="GO:0005829">
    <property type="term" value="C:cytosol"/>
    <property type="evidence" value="ECO:0000318"/>
    <property type="project" value="GO_Central"/>
</dbReference>
<reference evidence="8" key="1">
    <citation type="submission" date="2013-07" db="EMBL/GenBank/DDBJ databases">
        <title>The genome of Eucalyptus grandis.</title>
        <authorList>
            <person name="Schmutz J."/>
            <person name="Hayes R."/>
            <person name="Myburg A."/>
            <person name="Tuskan G."/>
            <person name="Grattapaglia D."/>
            <person name="Rokhsar D.S."/>
        </authorList>
    </citation>
    <scope>NUCLEOTIDE SEQUENCE</scope>
    <source>
        <tissue evidence="8">Leaf extractions</tissue>
    </source>
</reference>
<evidence type="ECO:0000256" key="6">
    <source>
        <dbReference type="ARBA" id="ARBA00023315"/>
    </source>
</evidence>
<dbReference type="NCBIfam" id="NF041874">
    <property type="entry name" value="EPS_EpsC"/>
    <property type="match status" value="1"/>
</dbReference>
<sequence>MAACIDTTRRESCQLSRDPNRSQGDDLSRKFAKCCRPSFCDRVSSMSMMPTCQNRGEVASSSASDEALDARGGEDDLWPVMQEEALSDACQEQILCSYYQDSILSHSSLESALANQLSVKLSNSSICSRTLFDLFKVVFDDEPEIMSAVRADLRAVKQRDPACKTYIHCFLNFKGFLAFQSHRVAHKLWSQGRESLAFLLQNRVSEVFGVDIHPGARIGQGILVDHATGVVVGETAVIGNDVSILHNVTLGGTGKVSGDRHPKIGDGVLIGAGTCILGNITIGDGAKIGAGSVVLKDVPARRTAVGNPARLVGGKENPIELEKLPSFTMDQTSHISECSDYVI</sequence>
<dbReference type="FunCoup" id="A0A059BW95">
    <property type="interactions" value="365"/>
</dbReference>
<dbReference type="GO" id="GO:0009001">
    <property type="term" value="F:serine O-acetyltransferase activity"/>
    <property type="evidence" value="ECO:0000318"/>
    <property type="project" value="GO_Central"/>
</dbReference>
<comment type="pathway">
    <text evidence="1">Amino-acid biosynthesis; L-cysteine biosynthesis; L-cysteine from L-serine: step 1/2.</text>
</comment>
<dbReference type="eggNOG" id="KOG4750">
    <property type="taxonomic scope" value="Eukaryota"/>
</dbReference>
<dbReference type="InterPro" id="IPR042122">
    <property type="entry name" value="Ser_AcTrfase_N_sf"/>
</dbReference>
<dbReference type="UniPathway" id="UPA00136">
    <property type="reaction ID" value="UER00199"/>
</dbReference>
<dbReference type="InterPro" id="IPR001451">
    <property type="entry name" value="Hexapep"/>
</dbReference>
<evidence type="ECO:0000256" key="1">
    <source>
        <dbReference type="ARBA" id="ARBA00004876"/>
    </source>
</evidence>
<dbReference type="InterPro" id="IPR053376">
    <property type="entry name" value="Serine_acetyltransferase"/>
</dbReference>
<dbReference type="PROSITE" id="PS00101">
    <property type="entry name" value="HEXAPEP_TRANSFERASES"/>
    <property type="match status" value="1"/>
</dbReference>
<evidence type="ECO:0000256" key="4">
    <source>
        <dbReference type="ARBA" id="ARBA00022605"/>
    </source>
</evidence>
<dbReference type="InterPro" id="IPR011004">
    <property type="entry name" value="Trimer_LpxA-like_sf"/>
</dbReference>
<evidence type="ECO:0000256" key="5">
    <source>
        <dbReference type="ARBA" id="ARBA00022679"/>
    </source>
</evidence>
<dbReference type="KEGG" id="egr:104450427"/>
<keyword evidence="5" id="KW-0808">Transferase</keyword>
<evidence type="ECO:0000313" key="8">
    <source>
        <dbReference type="EMBL" id="KCW70488.1"/>
    </source>
</evidence>
<dbReference type="Pfam" id="PF06426">
    <property type="entry name" value="SATase_N"/>
    <property type="match status" value="1"/>
</dbReference>
<feature type="domain" description="Serine acetyltransferase N-terminal" evidence="7">
    <location>
        <begin position="77"/>
        <end position="181"/>
    </location>
</feature>
<dbReference type="SUPFAM" id="SSF51161">
    <property type="entry name" value="Trimeric LpxA-like enzymes"/>
    <property type="match status" value="1"/>
</dbReference>
<dbReference type="AlphaFoldDB" id="A0A059BW95"/>
<dbReference type="Pfam" id="PF00132">
    <property type="entry name" value="Hexapep"/>
    <property type="match status" value="1"/>
</dbReference>
<dbReference type="CDD" id="cd03354">
    <property type="entry name" value="LbH_SAT"/>
    <property type="match status" value="1"/>
</dbReference>
<dbReference type="Gene3D" id="2.160.10.10">
    <property type="entry name" value="Hexapeptide repeat proteins"/>
    <property type="match status" value="1"/>
</dbReference>
<dbReference type="InterPro" id="IPR045304">
    <property type="entry name" value="LbH_SAT"/>
</dbReference>
<dbReference type="OrthoDB" id="25818at2759"/>
<dbReference type="InterPro" id="IPR005881">
    <property type="entry name" value="Ser_O-AcTrfase"/>
</dbReference>
<dbReference type="InParanoid" id="A0A059BW95"/>
<protein>
    <recommendedName>
        <fullName evidence="3">serine O-acetyltransferase</fullName>
        <ecNumber evidence="3">2.3.1.30</ecNumber>
    </recommendedName>
</protein>
<evidence type="ECO:0000259" key="7">
    <source>
        <dbReference type="SMART" id="SM00971"/>
    </source>
</evidence>
<dbReference type="SMART" id="SM00971">
    <property type="entry name" value="SATase_N"/>
    <property type="match status" value="1"/>
</dbReference>
<dbReference type="Gramene" id="KCW70488">
    <property type="protein sequence ID" value="KCW70488"/>
    <property type="gene ID" value="EUGRSUZ_F03698"/>
</dbReference>
<keyword evidence="6" id="KW-0012">Acyltransferase</keyword>
<dbReference type="STRING" id="71139.A0A059BW95"/>
<dbReference type="PANTHER" id="PTHR42811">
    <property type="entry name" value="SERINE ACETYLTRANSFERASE"/>
    <property type="match status" value="1"/>
</dbReference>
<dbReference type="NCBIfam" id="TIGR01172">
    <property type="entry name" value="cysE"/>
    <property type="match status" value="1"/>
</dbReference>
<evidence type="ECO:0000256" key="3">
    <source>
        <dbReference type="ARBA" id="ARBA00013266"/>
    </source>
</evidence>
<proteinExistence type="inferred from homology"/>
<gene>
    <name evidence="8" type="ORF">EUGRSUZ_F03698</name>
</gene>
<keyword evidence="4" id="KW-0028">Amino-acid biosynthesis</keyword>